<dbReference type="GO" id="GO:0005783">
    <property type="term" value="C:endoplasmic reticulum"/>
    <property type="evidence" value="ECO:0007669"/>
    <property type="project" value="UniProtKB-SubCell"/>
</dbReference>
<evidence type="ECO:0000256" key="12">
    <source>
        <dbReference type="ARBA" id="ARBA00023043"/>
    </source>
</evidence>
<feature type="repeat" description="ANK" evidence="19">
    <location>
        <begin position="64"/>
        <end position="96"/>
    </location>
</feature>
<comment type="catalytic activity">
    <reaction evidence="1">
        <text>S-ubiquitinyl-[E2 ubiquitin-conjugating enzyme]-L-cysteine + [acceptor protein]-L-lysine = [E2 ubiquitin-conjugating enzyme]-L-cysteine + N(6)-ubiquitinyl-[acceptor protein]-L-lysine.</text>
        <dbReference type="EC" id="2.3.2.26"/>
    </reaction>
</comment>
<evidence type="ECO:0000256" key="13">
    <source>
        <dbReference type="ARBA" id="ARBA00023136"/>
    </source>
</evidence>
<dbReference type="FunFam" id="3.30.2160.10:FF:000001">
    <property type="entry name" value="E3 ubiquitin-protein ligase NEDD4-like"/>
    <property type="match status" value="1"/>
</dbReference>
<evidence type="ECO:0000256" key="11">
    <source>
        <dbReference type="ARBA" id="ARBA00023034"/>
    </source>
</evidence>
<dbReference type="eggNOG" id="KOG4177">
    <property type="taxonomic scope" value="Eukaryota"/>
</dbReference>
<evidence type="ECO:0000256" key="21">
    <source>
        <dbReference type="SAM" id="MobiDB-lite"/>
    </source>
</evidence>
<keyword evidence="22" id="KW-0812">Transmembrane</keyword>
<keyword evidence="22" id="KW-1133">Transmembrane helix</keyword>
<evidence type="ECO:0000256" key="8">
    <source>
        <dbReference type="ARBA" id="ARBA00022737"/>
    </source>
</evidence>
<keyword evidence="6" id="KW-0963">Cytoplasm</keyword>
<dbReference type="Pfam" id="PF00632">
    <property type="entry name" value="HECT"/>
    <property type="match status" value="1"/>
</dbReference>
<feature type="compositionally biased region" description="Low complexity" evidence="21">
    <location>
        <begin position="459"/>
        <end position="478"/>
    </location>
</feature>
<dbReference type="InterPro" id="IPR036770">
    <property type="entry name" value="Ankyrin_rpt-contain_sf"/>
</dbReference>
<evidence type="ECO:0000256" key="5">
    <source>
        <dbReference type="ARBA" id="ARBA00012485"/>
    </source>
</evidence>
<keyword evidence="7" id="KW-0808">Transferase</keyword>
<feature type="active site" description="Glycyl thioester intermediate" evidence="20">
    <location>
        <position position="906"/>
    </location>
</feature>
<gene>
    <name evidence="24" type="ORF">BRAFLDRAFT_221636</name>
</gene>
<dbReference type="Gene3D" id="3.90.1750.10">
    <property type="entry name" value="Hect, E3 ligase catalytic domains"/>
    <property type="match status" value="1"/>
</dbReference>
<dbReference type="FunFam" id="1.25.40.20:FF:000054">
    <property type="entry name" value="E3 ubiquitin-protein ligase HACE1 isoform X1"/>
    <property type="match status" value="1"/>
</dbReference>
<accession>C3YY09</accession>
<dbReference type="EMBL" id="GG666563">
    <property type="protein sequence ID" value="EEN54968.1"/>
    <property type="molecule type" value="Genomic_DNA"/>
</dbReference>
<comment type="subcellular location">
    <subcellularLocation>
        <location evidence="3">Cytoplasm</location>
    </subcellularLocation>
    <subcellularLocation>
        <location evidence="2">Endoplasmic reticulum</location>
    </subcellularLocation>
    <subcellularLocation>
        <location evidence="15">Golgi apparatus</location>
        <location evidence="15">Golgi stack membrane</location>
    </subcellularLocation>
</comment>
<evidence type="ECO:0000256" key="9">
    <source>
        <dbReference type="ARBA" id="ARBA00022786"/>
    </source>
</evidence>
<evidence type="ECO:0000256" key="4">
    <source>
        <dbReference type="ARBA" id="ARBA00004906"/>
    </source>
</evidence>
<dbReference type="FunFam" id="1.25.40.20:FF:000567">
    <property type="entry name" value="Uncharacterized protein"/>
    <property type="match status" value="1"/>
</dbReference>
<proteinExistence type="predicted"/>
<keyword evidence="9 20" id="KW-0833">Ubl conjugation pathway</keyword>
<dbReference type="PANTHER" id="PTHR11254">
    <property type="entry name" value="HECT DOMAIN UBIQUITIN-PROTEIN LIGASE"/>
    <property type="match status" value="1"/>
</dbReference>
<evidence type="ECO:0000256" key="1">
    <source>
        <dbReference type="ARBA" id="ARBA00000885"/>
    </source>
</evidence>
<dbReference type="GO" id="GO:0061630">
    <property type="term" value="F:ubiquitin protein ligase activity"/>
    <property type="evidence" value="ECO:0007669"/>
    <property type="project" value="UniProtKB-EC"/>
</dbReference>
<dbReference type="PROSITE" id="PS50237">
    <property type="entry name" value="HECT"/>
    <property type="match status" value="1"/>
</dbReference>
<dbReference type="FunCoup" id="C3YY09">
    <property type="interactions" value="481"/>
</dbReference>
<dbReference type="PROSITE" id="PS50088">
    <property type="entry name" value="ANK_REPEAT"/>
    <property type="match status" value="4"/>
</dbReference>
<dbReference type="PANTHER" id="PTHR11254:SF363">
    <property type="entry name" value="E3 UBIQUITIN-PROTEIN LIGASE HACE1"/>
    <property type="match status" value="1"/>
</dbReference>
<dbReference type="Gene3D" id="1.25.40.20">
    <property type="entry name" value="Ankyrin repeat-containing domain"/>
    <property type="match status" value="2"/>
</dbReference>
<dbReference type="SUPFAM" id="SSF48403">
    <property type="entry name" value="Ankyrin repeat"/>
    <property type="match status" value="1"/>
</dbReference>
<dbReference type="FunFam" id="3.90.1750.10:FF:000026">
    <property type="entry name" value="E3 ubiquitin-protein ligase HACE1"/>
    <property type="match status" value="1"/>
</dbReference>
<dbReference type="SMART" id="SM00119">
    <property type="entry name" value="HECTc"/>
    <property type="match status" value="1"/>
</dbReference>
<name>C3YY09_BRAFL</name>
<dbReference type="SMART" id="SM00248">
    <property type="entry name" value="ANK"/>
    <property type="match status" value="5"/>
</dbReference>
<evidence type="ECO:0000256" key="15">
    <source>
        <dbReference type="ARBA" id="ARBA00037859"/>
    </source>
</evidence>
<dbReference type="GO" id="GO:0032580">
    <property type="term" value="C:Golgi cisterna membrane"/>
    <property type="evidence" value="ECO:0007669"/>
    <property type="project" value="UniProtKB-SubCell"/>
</dbReference>
<keyword evidence="14" id="KW-0131">Cell cycle</keyword>
<sequence>MESAMERLHRLTRSLRSARAVELPADPETAAYLLMPMIIANQHRSVAELISNSSFDVNYAFGRAQRNLLHIAANCGSFECMVLLLKKRADVNYQDMSVSTALHLAARNGQKKCLAKLLEYNADVNIRNNEGLTTIHWLAVNGRTELLHDLLQHVRENGDVEGGDRKQNVDVEDAQGQTALHVACQNGHKSTVLCLLDNGADINRPNVTGATPLSFACSHGQRDTAQILLSRGAKYLGDSNGCAPLELAVQVQLTFELTVQQGHSHYRVLIFLNQVIHKLKSCCKFLPKFWCAFYLKLSLSFTVSSLLIGFHSSVYVSSNYEDQVVSFLRCVKMLCRLYRLAPCEHSVKDSYTASRNTVPMATVFRDQNVVVILFKGLNYAFFFIVYNMYIIVIIPILPTQPLELLWKSLEEWLLLIGSELNRAKAAPCMGSGVMFNTSAHDGQVHHSTAVRGHRRSRSRTYSSSSSRGTSPPGSMSRSHSAQDVVAACADRVCAVIQAFYNCCSCHTPQGNFSPNRLLYIVDYCNSQNPKIIFDHFHFLLECPELMSRFMHIIKAQDFTARREWFYENLHPQTGDRDLVHRPPSEDDVLLINREQIFDSSCKIVTKMNSEKLKENIAVKFTGEEGMGQGVVREWFDILSKEILNPDYALFTMSADGSTFQPNSNSAVNPDHLNYFRFAGGIMGLALYHRQLLNVYFTRSFYKHILGIPVNYHDVASIDPEYAKNLQWILDHDISDLGLELTFSVETDVFGAMEEVELKPDGKNIQVTEANKAEYVQLVTELRMTRAIQPQINAFLQGFHAFIPCSLVQLFDEYELELMLSGLPEVDVEDFERNTDYNSGYTADCPVIKTVRDFPQQERVLLLQFVTGSSRVPHGGFAYLPGGSGMQKITISPVTYTPNLLPTASTCINLLKLPEYRSREELRERLKVALQHGSLGYGMA</sequence>
<keyword evidence="11" id="KW-0333">Golgi apparatus</keyword>
<dbReference type="AlphaFoldDB" id="C3YY09"/>
<dbReference type="CDD" id="cd00078">
    <property type="entry name" value="HECTc"/>
    <property type="match status" value="1"/>
</dbReference>
<dbReference type="InterPro" id="IPR002110">
    <property type="entry name" value="Ankyrin_rpt"/>
</dbReference>
<feature type="transmembrane region" description="Helical" evidence="22">
    <location>
        <begin position="379"/>
        <end position="397"/>
    </location>
</feature>
<evidence type="ECO:0000256" key="6">
    <source>
        <dbReference type="ARBA" id="ARBA00022490"/>
    </source>
</evidence>
<evidence type="ECO:0000259" key="23">
    <source>
        <dbReference type="PROSITE" id="PS50237"/>
    </source>
</evidence>
<dbReference type="SUPFAM" id="SSF56204">
    <property type="entry name" value="Hect, E3 ligase catalytic domain"/>
    <property type="match status" value="1"/>
</dbReference>
<keyword evidence="13 22" id="KW-0472">Membrane</keyword>
<keyword evidence="12 19" id="KW-0040">ANK repeat</keyword>
<evidence type="ECO:0000256" key="20">
    <source>
        <dbReference type="PROSITE-ProRule" id="PRU00104"/>
    </source>
</evidence>
<evidence type="ECO:0000256" key="14">
    <source>
        <dbReference type="ARBA" id="ARBA00023306"/>
    </source>
</evidence>
<comment type="pathway">
    <text evidence="4">Protein modification; protein ubiquitination.</text>
</comment>
<dbReference type="Gene3D" id="3.30.2410.10">
    <property type="entry name" value="Hect, E3 ligase catalytic domain"/>
    <property type="match status" value="1"/>
</dbReference>
<dbReference type="InterPro" id="IPR050409">
    <property type="entry name" value="E3_ubiq-protein_ligase"/>
</dbReference>
<evidence type="ECO:0000256" key="10">
    <source>
        <dbReference type="ARBA" id="ARBA00022824"/>
    </source>
</evidence>
<dbReference type="Gene3D" id="3.30.2160.10">
    <property type="entry name" value="Hect, E3 ligase catalytic domain"/>
    <property type="match status" value="1"/>
</dbReference>
<feature type="region of interest" description="Disordered" evidence="21">
    <location>
        <begin position="446"/>
        <end position="478"/>
    </location>
</feature>
<dbReference type="PROSITE" id="PS50297">
    <property type="entry name" value="ANK_REP_REGION"/>
    <property type="match status" value="3"/>
</dbReference>
<evidence type="ECO:0000313" key="24">
    <source>
        <dbReference type="EMBL" id="EEN54968.1"/>
    </source>
</evidence>
<keyword evidence="8" id="KW-0677">Repeat</keyword>
<evidence type="ECO:0000256" key="19">
    <source>
        <dbReference type="PROSITE-ProRule" id="PRU00023"/>
    </source>
</evidence>
<organism>
    <name type="scientific">Branchiostoma floridae</name>
    <name type="common">Florida lancelet</name>
    <name type="synonym">Amphioxus</name>
    <dbReference type="NCBI Taxonomy" id="7739"/>
    <lineage>
        <taxon>Eukaryota</taxon>
        <taxon>Metazoa</taxon>
        <taxon>Chordata</taxon>
        <taxon>Cephalochordata</taxon>
        <taxon>Leptocardii</taxon>
        <taxon>Amphioxiformes</taxon>
        <taxon>Branchiostomatidae</taxon>
        <taxon>Branchiostoma</taxon>
    </lineage>
</organism>
<feature type="repeat" description="ANK" evidence="19">
    <location>
        <begin position="97"/>
        <end position="129"/>
    </location>
</feature>
<feature type="repeat" description="ANK" evidence="19">
    <location>
        <begin position="208"/>
        <end position="240"/>
    </location>
</feature>
<dbReference type="eggNOG" id="KOG0939">
    <property type="taxonomic scope" value="Eukaryota"/>
</dbReference>
<evidence type="ECO:0000256" key="3">
    <source>
        <dbReference type="ARBA" id="ARBA00004496"/>
    </source>
</evidence>
<evidence type="ECO:0000256" key="2">
    <source>
        <dbReference type="ARBA" id="ARBA00004240"/>
    </source>
</evidence>
<evidence type="ECO:0000256" key="7">
    <source>
        <dbReference type="ARBA" id="ARBA00022679"/>
    </source>
</evidence>
<dbReference type="InParanoid" id="C3YY09"/>
<protein>
    <recommendedName>
        <fullName evidence="16">E3 ubiquitin-protein ligase HACE1</fullName>
        <ecNumber evidence="5">2.3.2.26</ecNumber>
    </recommendedName>
    <alternativeName>
        <fullName evidence="18">HECT domain and ankyrin repeat-containing E3 ubiquitin-protein ligase 1</fullName>
    </alternativeName>
    <alternativeName>
        <fullName evidence="17">HECT-type E3 ubiquitin transferase HACE1</fullName>
    </alternativeName>
</protein>
<dbReference type="STRING" id="7739.C3YY09"/>
<reference evidence="24" key="1">
    <citation type="journal article" date="2008" name="Nature">
        <title>The amphioxus genome and the evolution of the chordate karyotype.</title>
        <authorList>
            <consortium name="US DOE Joint Genome Institute (JGI-PGF)"/>
            <person name="Putnam N.H."/>
            <person name="Butts T."/>
            <person name="Ferrier D.E.K."/>
            <person name="Furlong R.F."/>
            <person name="Hellsten U."/>
            <person name="Kawashima T."/>
            <person name="Robinson-Rechavi M."/>
            <person name="Shoguchi E."/>
            <person name="Terry A."/>
            <person name="Yu J.-K."/>
            <person name="Benito-Gutierrez E.L."/>
            <person name="Dubchak I."/>
            <person name="Garcia-Fernandez J."/>
            <person name="Gibson-Brown J.J."/>
            <person name="Grigoriev I.V."/>
            <person name="Horton A.C."/>
            <person name="de Jong P.J."/>
            <person name="Jurka J."/>
            <person name="Kapitonov V.V."/>
            <person name="Kohara Y."/>
            <person name="Kuroki Y."/>
            <person name="Lindquist E."/>
            <person name="Lucas S."/>
            <person name="Osoegawa K."/>
            <person name="Pennacchio L.A."/>
            <person name="Salamov A.A."/>
            <person name="Satou Y."/>
            <person name="Sauka-Spengler T."/>
            <person name="Schmutz J."/>
            <person name="Shin-I T."/>
            <person name="Toyoda A."/>
            <person name="Bronner-Fraser M."/>
            <person name="Fujiyama A."/>
            <person name="Holland L.Z."/>
            <person name="Holland P.W.H."/>
            <person name="Satoh N."/>
            <person name="Rokhsar D.S."/>
        </authorList>
    </citation>
    <scope>NUCLEOTIDE SEQUENCE [LARGE SCALE GENOMIC DNA]</scope>
    <source>
        <strain evidence="24">S238N-H82</strain>
        <tissue evidence="24">Testes</tissue>
    </source>
</reference>
<dbReference type="Pfam" id="PF13637">
    <property type="entry name" value="Ank_4"/>
    <property type="match status" value="1"/>
</dbReference>
<dbReference type="Pfam" id="PF12796">
    <property type="entry name" value="Ank_2"/>
    <property type="match status" value="1"/>
</dbReference>
<evidence type="ECO:0000256" key="16">
    <source>
        <dbReference type="ARBA" id="ARBA00040370"/>
    </source>
</evidence>
<evidence type="ECO:0000256" key="22">
    <source>
        <dbReference type="SAM" id="Phobius"/>
    </source>
</evidence>
<keyword evidence="10" id="KW-0256">Endoplasmic reticulum</keyword>
<dbReference type="InterPro" id="IPR035983">
    <property type="entry name" value="Hect_E3_ubiquitin_ligase"/>
</dbReference>
<feature type="domain" description="HECT" evidence="23">
    <location>
        <begin position="608"/>
        <end position="939"/>
    </location>
</feature>
<evidence type="ECO:0000256" key="18">
    <source>
        <dbReference type="ARBA" id="ARBA00042378"/>
    </source>
</evidence>
<dbReference type="InterPro" id="IPR000569">
    <property type="entry name" value="HECT_dom"/>
</dbReference>
<evidence type="ECO:0000256" key="17">
    <source>
        <dbReference type="ARBA" id="ARBA00041409"/>
    </source>
</evidence>
<feature type="repeat" description="ANK" evidence="19">
    <location>
        <begin position="175"/>
        <end position="207"/>
    </location>
</feature>
<dbReference type="EC" id="2.3.2.26" evidence="5"/>